<evidence type="ECO:0000256" key="3">
    <source>
        <dbReference type="ARBA" id="ARBA00022676"/>
    </source>
</evidence>
<evidence type="ECO:0000256" key="4">
    <source>
        <dbReference type="ARBA" id="ARBA00022679"/>
    </source>
</evidence>
<proteinExistence type="predicted"/>
<keyword evidence="3 7" id="KW-0328">Glycosyltransferase</keyword>
<dbReference type="GO" id="GO:0004731">
    <property type="term" value="F:purine-nucleoside phosphorylase activity"/>
    <property type="evidence" value="ECO:0007669"/>
    <property type="project" value="InterPro"/>
</dbReference>
<reference evidence="7 8" key="1">
    <citation type="submission" date="2019-01" db="EMBL/GenBank/DDBJ databases">
        <authorList>
            <consortium name="Pathogen Informatics"/>
        </authorList>
    </citation>
    <scope>NUCLEOTIDE SEQUENCE [LARGE SCALE GENOMIC DNA]</scope>
    <source>
        <strain evidence="7 8">NCTC10168</strain>
    </source>
</reference>
<dbReference type="GO" id="GO:0005829">
    <property type="term" value="C:cytosol"/>
    <property type="evidence" value="ECO:0007669"/>
    <property type="project" value="TreeGrafter"/>
</dbReference>
<dbReference type="Proteomes" id="UP000290243">
    <property type="component" value="Chromosome"/>
</dbReference>
<dbReference type="KEGG" id="mmau:NCTC10168_00714"/>
<dbReference type="EMBL" id="LR215037">
    <property type="protein sequence ID" value="VEU75780.1"/>
    <property type="molecule type" value="Genomic_DNA"/>
</dbReference>
<dbReference type="EC" id="2.4.2.3" evidence="1"/>
<evidence type="ECO:0000313" key="8">
    <source>
        <dbReference type="Proteomes" id="UP000290243"/>
    </source>
</evidence>
<dbReference type="AlphaFoldDB" id="A0A449B5A4"/>
<dbReference type="InterPro" id="IPR000845">
    <property type="entry name" value="Nucleoside_phosphorylase_d"/>
</dbReference>
<evidence type="ECO:0000259" key="6">
    <source>
        <dbReference type="Pfam" id="PF01048"/>
    </source>
</evidence>
<organism evidence="7 8">
    <name type="scientific">Mycoplasmopsis maculosa</name>
    <dbReference type="NCBI Taxonomy" id="114885"/>
    <lineage>
        <taxon>Bacteria</taxon>
        <taxon>Bacillati</taxon>
        <taxon>Mycoplasmatota</taxon>
        <taxon>Mycoplasmoidales</taxon>
        <taxon>Metamycoplasmataceae</taxon>
        <taxon>Mycoplasmopsis</taxon>
    </lineage>
</organism>
<evidence type="ECO:0000256" key="1">
    <source>
        <dbReference type="ARBA" id="ARBA00011888"/>
    </source>
</evidence>
<evidence type="ECO:0000313" key="7">
    <source>
        <dbReference type="EMBL" id="VEU75780.1"/>
    </source>
</evidence>
<keyword evidence="4 7" id="KW-0808">Transferase</keyword>
<dbReference type="PANTHER" id="PTHR43691:SF11">
    <property type="entry name" value="FI09636P-RELATED"/>
    <property type="match status" value="1"/>
</dbReference>
<keyword evidence="8" id="KW-1185">Reference proteome</keyword>
<dbReference type="GO" id="GO:0004850">
    <property type="term" value="F:uridine phosphorylase activity"/>
    <property type="evidence" value="ECO:0007669"/>
    <property type="project" value="UniProtKB-EC"/>
</dbReference>
<name>A0A449B5A4_9BACT</name>
<accession>A0A449B5A4</accession>
<dbReference type="SUPFAM" id="SSF53167">
    <property type="entry name" value="Purine and uridine phosphorylases"/>
    <property type="match status" value="1"/>
</dbReference>
<dbReference type="GO" id="GO:0006152">
    <property type="term" value="P:purine nucleoside catabolic process"/>
    <property type="evidence" value="ECO:0007669"/>
    <property type="project" value="TreeGrafter"/>
</dbReference>
<dbReference type="PANTHER" id="PTHR43691">
    <property type="entry name" value="URIDINE PHOSPHORYLASE"/>
    <property type="match status" value="1"/>
</dbReference>
<dbReference type="Pfam" id="PF01048">
    <property type="entry name" value="PNP_UDP_1"/>
    <property type="match status" value="1"/>
</dbReference>
<dbReference type="InterPro" id="IPR004402">
    <property type="entry name" value="DeoD-type"/>
</dbReference>
<comment type="catalytic activity">
    <reaction evidence="5">
        <text>uridine + phosphate = alpha-D-ribose 1-phosphate + uracil</text>
        <dbReference type="Rhea" id="RHEA:24388"/>
        <dbReference type="ChEBI" id="CHEBI:16704"/>
        <dbReference type="ChEBI" id="CHEBI:17568"/>
        <dbReference type="ChEBI" id="CHEBI:43474"/>
        <dbReference type="ChEBI" id="CHEBI:57720"/>
        <dbReference type="EC" id="2.4.2.3"/>
    </reaction>
</comment>
<evidence type="ECO:0000256" key="2">
    <source>
        <dbReference type="ARBA" id="ARBA00021980"/>
    </source>
</evidence>
<sequence>MSIPTPHISCKKGEIAKIVLMPGDPLRAEYMAKNFLENPKLVSSVRNMYFFTGTYKGKEVTIGASGMGAASMGIYAYELFSFYDVDTIIRVGSTGSYIEELDAKQPVLVNRAYADGLGFIELMTGEKEHNSYPSKEILDELRKSAKNMNVNLVEVACHSTDVFYSLRPLEETIEKTNCQVVDNECFALFATAKRCNKKAAALLSVSENLITGANMTSDERLSEFSTMFEIALNSIK</sequence>
<dbReference type="Gene3D" id="3.40.50.1580">
    <property type="entry name" value="Nucleoside phosphorylase domain"/>
    <property type="match status" value="1"/>
</dbReference>
<evidence type="ECO:0000256" key="5">
    <source>
        <dbReference type="ARBA" id="ARBA00048447"/>
    </source>
</evidence>
<dbReference type="InterPro" id="IPR035994">
    <property type="entry name" value="Nucleoside_phosphorylase_sf"/>
</dbReference>
<gene>
    <name evidence="7" type="primary">deoD_2</name>
    <name evidence="7" type="ORF">NCTC10168_00714</name>
</gene>
<feature type="domain" description="Nucleoside phosphorylase" evidence="6">
    <location>
        <begin position="17"/>
        <end position="221"/>
    </location>
</feature>
<dbReference type="CDD" id="cd09006">
    <property type="entry name" value="PNP_EcPNPI-like"/>
    <property type="match status" value="1"/>
</dbReference>
<protein>
    <recommendedName>
        <fullName evidence="2">Uridine phosphorylase</fullName>
        <ecNumber evidence="1">2.4.2.3</ecNumber>
    </recommendedName>
</protein>